<dbReference type="PANTHER" id="PTHR27000">
    <property type="entry name" value="LEUCINE-RICH REPEAT RECEPTOR-LIKE PROTEIN KINASE FAMILY PROTEIN-RELATED"/>
    <property type="match status" value="1"/>
</dbReference>
<dbReference type="EC" id="2.7.11.1" evidence="3"/>
<dbReference type="Pfam" id="PF00560">
    <property type="entry name" value="LRR_1"/>
    <property type="match status" value="7"/>
</dbReference>
<keyword evidence="7" id="KW-0808">Transferase</keyword>
<feature type="domain" description="Leucine-rich repeat-containing N-terminal plant-type" evidence="20">
    <location>
        <begin position="258"/>
        <end position="296"/>
    </location>
</feature>
<evidence type="ECO:0000313" key="22">
    <source>
        <dbReference type="Proteomes" id="UP000187203"/>
    </source>
</evidence>
<keyword evidence="16" id="KW-0675">Receptor</keyword>
<keyword evidence="14 19" id="KW-1133">Transmembrane helix</keyword>
<dbReference type="PRINTS" id="PR00019">
    <property type="entry name" value="LEURICHRPT"/>
</dbReference>
<dbReference type="Gene3D" id="3.80.10.10">
    <property type="entry name" value="Ribonuclease Inhibitor"/>
    <property type="match status" value="3"/>
</dbReference>
<sequence length="975" mass="106791">MLFRFLLHRAPSIRVNEMFLLKALGKLRDEADQICQAAASPASSSTDSQLEEFQQEIVKCKSRIVDMEKQLRIFEGDTSEITTLDQADYHVHILEETLKQVRLQKQVLQEKYNSPCPAPTTQVHIPPETADVSGFLTGSSSNSILDWMPQRDPQIQILNFLDSNGLLPPRDQTQSIAEILPPPSPQPTLLHGEEINIEEQLSPRSSGLESDNNVQRPEFGQVIDVNMSPWTQLYPTAFLLFSIYLWPFVESVPRSIVTDKEALISFKSQMSLESPNLLSDWEQNSSPCNWTGVLCNRPRNRVIALNLSGFGLAGSISPHIGNLSFLHSLQLQNNEFRGALPNQISDLFRLRVLNMSFNSLEGPLPANMSTLKELRVLDLMTNKITGTIPEELIHLAKLQVLNLGRNLLSGAVPPSIANLSSLTTLNLGTNALGGEIPGELSRLPNLEYLDLTINNLTGTVPSSIYNMSSLGYLALAANKLWGKLPTDIGDTLPNLWGLNLCINKFSGTIPGSLYNLTNMRIIRMADNHLEGTVPPGLGNLPFLEMYNIGKNKLISVENEGLGFVTSLTNSSRLKFLAFDGNHFEGAIPESIGNLSKVLSILYMGGNRIYGNIPSSVSQLSGLALLNMSYNSISGEIPPEIGELQQLQMFDLAGNQISGSIPSSLGNLRELNQLDLSRNQLVGEIPTTFKNFQGLLSLDLSNNMLNGSIPGEILNLPTMSTLLNLSRNFLSGPLPQEIGRLERIVAIDLSNNRLSGHIPSTVKSCNSLEKLFMANNRLSGTIPSALGEVKGLEALDLSGNQLSGSIPTNLQELHALESLNLSFNDLEGTIPTGGIFSNLSNVHLEGNPKLCLSLGCDDTKGHRKIVIIVSITVLLTFVVCFSIALLIYMKKGKSAFPSNVLQVLDPELLALVENSLEDNQSPGIQLNCLTKIFGVGLSCTSTSPDERIGMRDALRQLKTLKDTLINNRSPIKKMKQ</sequence>
<dbReference type="SMART" id="SM00369">
    <property type="entry name" value="LRR_TYP"/>
    <property type="match status" value="9"/>
</dbReference>
<keyword evidence="8 19" id="KW-0812">Transmembrane</keyword>
<dbReference type="PANTHER" id="PTHR27000:SF781">
    <property type="entry name" value="PROTEIN KINASE DOMAIN-CONTAINING PROTEIN"/>
    <property type="match status" value="1"/>
</dbReference>
<evidence type="ECO:0000256" key="19">
    <source>
        <dbReference type="SAM" id="Phobius"/>
    </source>
</evidence>
<dbReference type="AlphaFoldDB" id="A0A1R3HJS9"/>
<keyword evidence="15 19" id="KW-0472">Membrane</keyword>
<evidence type="ECO:0000256" key="1">
    <source>
        <dbReference type="ARBA" id="ARBA00004162"/>
    </source>
</evidence>
<dbReference type="FunFam" id="3.80.10.10:FF:001158">
    <property type="entry name" value="Leucine-rich repeat protein kinase family protein"/>
    <property type="match status" value="1"/>
</dbReference>
<dbReference type="OrthoDB" id="676979at2759"/>
<evidence type="ECO:0000256" key="9">
    <source>
        <dbReference type="ARBA" id="ARBA00022729"/>
    </source>
</evidence>
<keyword evidence="10" id="KW-0677">Repeat</keyword>
<dbReference type="SMART" id="SM00365">
    <property type="entry name" value="LRR_SD22"/>
    <property type="match status" value="7"/>
</dbReference>
<dbReference type="GO" id="GO:0005524">
    <property type="term" value="F:ATP binding"/>
    <property type="evidence" value="ECO:0007669"/>
    <property type="project" value="UniProtKB-KW"/>
</dbReference>
<keyword evidence="17" id="KW-0325">Glycoprotein</keyword>
<keyword evidence="9" id="KW-0732">Signal</keyword>
<feature type="transmembrane region" description="Helical" evidence="19">
    <location>
        <begin position="864"/>
        <end position="887"/>
    </location>
</feature>
<evidence type="ECO:0000256" key="10">
    <source>
        <dbReference type="ARBA" id="ARBA00022737"/>
    </source>
</evidence>
<proteinExistence type="predicted"/>
<evidence type="ECO:0000256" key="5">
    <source>
        <dbReference type="ARBA" id="ARBA00022527"/>
    </source>
</evidence>
<evidence type="ECO:0000256" key="17">
    <source>
        <dbReference type="ARBA" id="ARBA00023180"/>
    </source>
</evidence>
<evidence type="ECO:0000256" key="18">
    <source>
        <dbReference type="SAM" id="Coils"/>
    </source>
</evidence>
<dbReference type="PROSITE" id="PS51450">
    <property type="entry name" value="LRR"/>
    <property type="match status" value="1"/>
</dbReference>
<keyword evidence="12" id="KW-0418">Kinase</keyword>
<keyword evidence="11" id="KW-0547">Nucleotide-binding</keyword>
<evidence type="ECO:0000256" key="15">
    <source>
        <dbReference type="ARBA" id="ARBA00023136"/>
    </source>
</evidence>
<keyword evidence="6" id="KW-0433">Leucine-rich repeat</keyword>
<dbReference type="InterPro" id="IPR003591">
    <property type="entry name" value="Leu-rich_rpt_typical-subtyp"/>
</dbReference>
<dbReference type="STRING" id="93759.A0A1R3HJS9"/>
<evidence type="ECO:0000256" key="12">
    <source>
        <dbReference type="ARBA" id="ARBA00022777"/>
    </source>
</evidence>
<evidence type="ECO:0000256" key="6">
    <source>
        <dbReference type="ARBA" id="ARBA00022614"/>
    </source>
</evidence>
<dbReference type="Pfam" id="PF13855">
    <property type="entry name" value="LRR_8"/>
    <property type="match status" value="2"/>
</dbReference>
<reference evidence="22" key="1">
    <citation type="submission" date="2013-09" db="EMBL/GenBank/DDBJ databases">
        <title>Corchorus olitorius genome sequencing.</title>
        <authorList>
            <person name="Alam M."/>
            <person name="Haque M.S."/>
            <person name="Islam M.S."/>
            <person name="Emdad E.M."/>
            <person name="Islam M.M."/>
            <person name="Ahmed B."/>
            <person name="Halim A."/>
            <person name="Hossen Q.M.M."/>
            <person name="Hossain M.Z."/>
            <person name="Ahmed R."/>
            <person name="Khan M.M."/>
            <person name="Islam R."/>
            <person name="Rashid M.M."/>
            <person name="Khan S.A."/>
            <person name="Rahman M.S."/>
            <person name="Alam M."/>
            <person name="Yahiya A.S."/>
            <person name="Khan M.S."/>
            <person name="Azam M.S."/>
            <person name="Haque T."/>
            <person name="Lashkar M.Z.H."/>
            <person name="Akhand A.I."/>
            <person name="Morshed G."/>
            <person name="Roy S."/>
            <person name="Uddin K.S."/>
            <person name="Rabeya T."/>
            <person name="Hossain A.S."/>
            <person name="Chowdhury A."/>
            <person name="Snigdha A.R."/>
            <person name="Mortoza M.S."/>
            <person name="Matin S.A."/>
            <person name="Hoque S.M.E."/>
            <person name="Islam M.K."/>
            <person name="Roy D.K."/>
            <person name="Haider R."/>
            <person name="Moosa M.M."/>
            <person name="Elias S.M."/>
            <person name="Hasan A.M."/>
            <person name="Jahan S."/>
            <person name="Shafiuddin M."/>
            <person name="Mahmood N."/>
            <person name="Shommy N.S."/>
        </authorList>
    </citation>
    <scope>NUCLEOTIDE SEQUENCE [LARGE SCALE GENOMIC DNA]</scope>
    <source>
        <strain evidence="22">cv. O-4</strain>
    </source>
</reference>
<evidence type="ECO:0000256" key="14">
    <source>
        <dbReference type="ARBA" id="ARBA00022989"/>
    </source>
</evidence>
<keyword evidence="13" id="KW-0067">ATP-binding</keyword>
<dbReference type="Proteomes" id="UP000187203">
    <property type="component" value="Unassembled WGS sequence"/>
</dbReference>
<keyword evidence="22" id="KW-1185">Reference proteome</keyword>
<dbReference type="InterPro" id="IPR032675">
    <property type="entry name" value="LRR_dom_sf"/>
</dbReference>
<dbReference type="InterPro" id="IPR013210">
    <property type="entry name" value="LRR_N_plant-typ"/>
</dbReference>
<gene>
    <name evidence="21" type="ORF">COLO4_28564</name>
</gene>
<comment type="caution">
    <text evidence="21">The sequence shown here is derived from an EMBL/GenBank/DDBJ whole genome shotgun (WGS) entry which is preliminary data.</text>
</comment>
<evidence type="ECO:0000256" key="3">
    <source>
        <dbReference type="ARBA" id="ARBA00012513"/>
    </source>
</evidence>
<feature type="coiled-coil region" evidence="18">
    <location>
        <begin position="50"/>
        <end position="111"/>
    </location>
</feature>
<comment type="subcellular location">
    <subcellularLocation>
        <location evidence="1">Cell membrane</location>
        <topology evidence="1">Single-pass membrane protein</topology>
    </subcellularLocation>
    <subcellularLocation>
        <location evidence="2">Membrane</location>
        <topology evidence="2">Single-pass type I membrane protein</topology>
    </subcellularLocation>
</comment>
<evidence type="ECO:0000256" key="11">
    <source>
        <dbReference type="ARBA" id="ARBA00022741"/>
    </source>
</evidence>
<evidence type="ECO:0000313" key="21">
    <source>
        <dbReference type="EMBL" id="OMO70637.1"/>
    </source>
</evidence>
<evidence type="ECO:0000256" key="13">
    <source>
        <dbReference type="ARBA" id="ARBA00022840"/>
    </source>
</evidence>
<evidence type="ECO:0000259" key="20">
    <source>
        <dbReference type="Pfam" id="PF08263"/>
    </source>
</evidence>
<dbReference type="FunFam" id="3.80.10.10:FF:000101">
    <property type="entry name" value="LRR receptor-like serine/threonine-protein kinase ERECTA"/>
    <property type="match status" value="1"/>
</dbReference>
<organism evidence="21 22">
    <name type="scientific">Corchorus olitorius</name>
    <dbReference type="NCBI Taxonomy" id="93759"/>
    <lineage>
        <taxon>Eukaryota</taxon>
        <taxon>Viridiplantae</taxon>
        <taxon>Streptophyta</taxon>
        <taxon>Embryophyta</taxon>
        <taxon>Tracheophyta</taxon>
        <taxon>Spermatophyta</taxon>
        <taxon>Magnoliopsida</taxon>
        <taxon>eudicotyledons</taxon>
        <taxon>Gunneridae</taxon>
        <taxon>Pentapetalae</taxon>
        <taxon>rosids</taxon>
        <taxon>malvids</taxon>
        <taxon>Malvales</taxon>
        <taxon>Malvaceae</taxon>
        <taxon>Grewioideae</taxon>
        <taxon>Apeibeae</taxon>
        <taxon>Corchorus</taxon>
    </lineage>
</organism>
<evidence type="ECO:0000256" key="2">
    <source>
        <dbReference type="ARBA" id="ARBA00004479"/>
    </source>
</evidence>
<dbReference type="SUPFAM" id="SSF52058">
    <property type="entry name" value="L domain-like"/>
    <property type="match status" value="2"/>
</dbReference>
<dbReference type="Pfam" id="PF08263">
    <property type="entry name" value="LRRNT_2"/>
    <property type="match status" value="1"/>
</dbReference>
<protein>
    <recommendedName>
        <fullName evidence="3">non-specific serine/threonine protein kinase</fullName>
        <ecNumber evidence="3">2.7.11.1</ecNumber>
    </recommendedName>
</protein>
<accession>A0A1R3HJS9</accession>
<dbReference type="InterPro" id="IPR001611">
    <property type="entry name" value="Leu-rich_rpt"/>
</dbReference>
<dbReference type="GO" id="GO:0004674">
    <property type="term" value="F:protein serine/threonine kinase activity"/>
    <property type="evidence" value="ECO:0007669"/>
    <property type="project" value="UniProtKB-KW"/>
</dbReference>
<evidence type="ECO:0000256" key="4">
    <source>
        <dbReference type="ARBA" id="ARBA00022475"/>
    </source>
</evidence>
<name>A0A1R3HJS9_9ROSI</name>
<evidence type="ECO:0000256" key="7">
    <source>
        <dbReference type="ARBA" id="ARBA00022679"/>
    </source>
</evidence>
<keyword evidence="18" id="KW-0175">Coiled coil</keyword>
<keyword evidence="4" id="KW-1003">Cell membrane</keyword>
<evidence type="ECO:0000256" key="8">
    <source>
        <dbReference type="ARBA" id="ARBA00022692"/>
    </source>
</evidence>
<dbReference type="EMBL" id="AWUE01019962">
    <property type="protein sequence ID" value="OMO70637.1"/>
    <property type="molecule type" value="Genomic_DNA"/>
</dbReference>
<evidence type="ECO:0000256" key="16">
    <source>
        <dbReference type="ARBA" id="ARBA00023170"/>
    </source>
</evidence>
<keyword evidence="5" id="KW-0723">Serine/threonine-protein kinase</keyword>
<dbReference type="GO" id="GO:0005886">
    <property type="term" value="C:plasma membrane"/>
    <property type="evidence" value="ECO:0007669"/>
    <property type="project" value="UniProtKB-SubCell"/>
</dbReference>
<dbReference type="FunFam" id="3.80.10.10:FF:000288">
    <property type="entry name" value="LRR receptor-like serine/threonine-protein kinase EFR"/>
    <property type="match status" value="1"/>
</dbReference>